<dbReference type="InterPro" id="IPR017452">
    <property type="entry name" value="GPCR_Rhodpsn_7TM"/>
</dbReference>
<dbReference type="SUPFAM" id="SSF81321">
    <property type="entry name" value="Family A G protein-coupled receptor-like"/>
    <property type="match status" value="1"/>
</dbReference>
<evidence type="ECO:0000313" key="9">
    <source>
        <dbReference type="EMBL" id="KAJ8299054.1"/>
    </source>
</evidence>
<evidence type="ECO:0000256" key="3">
    <source>
        <dbReference type="ARBA" id="ARBA00022692"/>
    </source>
</evidence>
<reference evidence="9 10" key="1">
    <citation type="submission" date="2022-12" db="EMBL/GenBank/DDBJ databases">
        <title>Chromosome-level genome of Tegillarca granosa.</title>
        <authorList>
            <person name="Kim J."/>
        </authorList>
    </citation>
    <scope>NUCLEOTIDE SEQUENCE [LARGE SCALE GENOMIC DNA]</scope>
    <source>
        <strain evidence="9">Teg-2019</strain>
        <tissue evidence="9">Adductor muscle</tissue>
    </source>
</reference>
<evidence type="ECO:0000313" key="10">
    <source>
        <dbReference type="Proteomes" id="UP001217089"/>
    </source>
</evidence>
<evidence type="ECO:0000256" key="1">
    <source>
        <dbReference type="ARBA" id="ARBA00004370"/>
    </source>
</evidence>
<feature type="transmembrane region" description="Helical" evidence="7">
    <location>
        <begin position="98"/>
        <end position="120"/>
    </location>
</feature>
<sequence>MPLMNIVGENMKASVFFVLFITIDRILAVKYPFKGPKITKKISYMMVLLSWIISLVAAVVPGQIYYRYYSYSGKKQAEILIFENIIISKAGFQVPDVVYAWVVVFVLPVNSAINPFLYTLGPSIKRM</sequence>
<keyword evidence="4" id="KW-0677">Repeat</keyword>
<evidence type="ECO:0000256" key="7">
    <source>
        <dbReference type="SAM" id="Phobius"/>
    </source>
</evidence>
<feature type="domain" description="G-protein coupled receptors family 1 profile" evidence="8">
    <location>
        <begin position="1"/>
        <end position="59"/>
    </location>
</feature>
<evidence type="ECO:0000256" key="5">
    <source>
        <dbReference type="ARBA" id="ARBA00022989"/>
    </source>
</evidence>
<evidence type="ECO:0000259" key="8">
    <source>
        <dbReference type="PROSITE" id="PS50262"/>
    </source>
</evidence>
<dbReference type="PROSITE" id="PS50262">
    <property type="entry name" value="G_PROTEIN_RECEP_F1_2"/>
    <property type="match status" value="1"/>
</dbReference>
<keyword evidence="10" id="KW-1185">Reference proteome</keyword>
<dbReference type="InterPro" id="IPR000276">
    <property type="entry name" value="GPCR_Rhodpsn"/>
</dbReference>
<accession>A0ABQ9E4B7</accession>
<dbReference type="Proteomes" id="UP001217089">
    <property type="component" value="Unassembled WGS sequence"/>
</dbReference>
<dbReference type="PANTHER" id="PTHR24372:SF77">
    <property type="entry name" value="G-PROTEIN COUPLED RECEPTORS FAMILY 1 PROFILE DOMAIN-CONTAINING PROTEIN"/>
    <property type="match status" value="1"/>
</dbReference>
<keyword evidence="6 7" id="KW-0472">Membrane</keyword>
<dbReference type="EMBL" id="JARBDR010000921">
    <property type="protein sequence ID" value="KAJ8299054.1"/>
    <property type="molecule type" value="Genomic_DNA"/>
</dbReference>
<protein>
    <recommendedName>
        <fullName evidence="8">G-protein coupled receptors family 1 profile domain-containing protein</fullName>
    </recommendedName>
</protein>
<dbReference type="PANTHER" id="PTHR24372">
    <property type="entry name" value="GLYCOPROTEIN HORMONE RECEPTOR"/>
    <property type="match status" value="1"/>
</dbReference>
<dbReference type="Gene3D" id="1.20.1070.10">
    <property type="entry name" value="Rhodopsin 7-helix transmembrane proteins"/>
    <property type="match status" value="1"/>
</dbReference>
<feature type="transmembrane region" description="Helical" evidence="7">
    <location>
        <begin position="13"/>
        <end position="33"/>
    </location>
</feature>
<name>A0ABQ9E4B7_TEGGR</name>
<feature type="transmembrane region" description="Helical" evidence="7">
    <location>
        <begin position="45"/>
        <end position="66"/>
    </location>
</feature>
<dbReference type="PRINTS" id="PR00237">
    <property type="entry name" value="GPCRRHODOPSN"/>
</dbReference>
<organism evidence="9 10">
    <name type="scientific">Tegillarca granosa</name>
    <name type="common">Malaysian cockle</name>
    <name type="synonym">Anadara granosa</name>
    <dbReference type="NCBI Taxonomy" id="220873"/>
    <lineage>
        <taxon>Eukaryota</taxon>
        <taxon>Metazoa</taxon>
        <taxon>Spiralia</taxon>
        <taxon>Lophotrochozoa</taxon>
        <taxon>Mollusca</taxon>
        <taxon>Bivalvia</taxon>
        <taxon>Autobranchia</taxon>
        <taxon>Pteriomorphia</taxon>
        <taxon>Arcoida</taxon>
        <taxon>Arcoidea</taxon>
        <taxon>Arcidae</taxon>
        <taxon>Tegillarca</taxon>
    </lineage>
</organism>
<evidence type="ECO:0000256" key="2">
    <source>
        <dbReference type="ARBA" id="ARBA00022614"/>
    </source>
</evidence>
<evidence type="ECO:0000256" key="4">
    <source>
        <dbReference type="ARBA" id="ARBA00022737"/>
    </source>
</evidence>
<comment type="subcellular location">
    <subcellularLocation>
        <location evidence="1">Membrane</location>
    </subcellularLocation>
</comment>
<comment type="caution">
    <text evidence="9">The sequence shown here is derived from an EMBL/GenBank/DDBJ whole genome shotgun (WGS) entry which is preliminary data.</text>
</comment>
<keyword evidence="2" id="KW-0433">Leucine-rich repeat</keyword>
<proteinExistence type="predicted"/>
<evidence type="ECO:0000256" key="6">
    <source>
        <dbReference type="ARBA" id="ARBA00023136"/>
    </source>
</evidence>
<dbReference type="Pfam" id="PF00001">
    <property type="entry name" value="7tm_1"/>
    <property type="match status" value="1"/>
</dbReference>
<gene>
    <name evidence="9" type="ORF">KUTeg_023114</name>
</gene>
<keyword evidence="5 7" id="KW-1133">Transmembrane helix</keyword>
<feature type="non-terminal residue" evidence="9">
    <location>
        <position position="127"/>
    </location>
</feature>
<keyword evidence="3 7" id="KW-0812">Transmembrane</keyword>